<name>A0ABN9XWH9_9DINO</name>
<organism evidence="1 2">
    <name type="scientific">Prorocentrum cordatum</name>
    <dbReference type="NCBI Taxonomy" id="2364126"/>
    <lineage>
        <taxon>Eukaryota</taxon>
        <taxon>Sar</taxon>
        <taxon>Alveolata</taxon>
        <taxon>Dinophyceae</taxon>
        <taxon>Prorocentrales</taxon>
        <taxon>Prorocentraceae</taxon>
        <taxon>Prorocentrum</taxon>
    </lineage>
</organism>
<sequence>VVAEQQEAMDTEEWRIEGPATVGWLLQAHLEQGGGPAQRHYWWRDPGGAAVTADQLNLPGCETFELAARRFQLWEEVYSEALRRAEVAGAAGAAADSDGWLDERRIVLGSARTKGHALVAPSLEKHVAERMQEESAILKE</sequence>
<comment type="caution">
    <text evidence="1">The sequence shown here is derived from an EMBL/GenBank/DDBJ whole genome shotgun (WGS) entry which is preliminary data.</text>
</comment>
<dbReference type="EMBL" id="CAUYUJ010021402">
    <property type="protein sequence ID" value="CAK0904484.1"/>
    <property type="molecule type" value="Genomic_DNA"/>
</dbReference>
<evidence type="ECO:0000313" key="1">
    <source>
        <dbReference type="EMBL" id="CAK0904484.1"/>
    </source>
</evidence>
<feature type="non-terminal residue" evidence="1">
    <location>
        <position position="1"/>
    </location>
</feature>
<gene>
    <name evidence="1" type="ORF">PCOR1329_LOCUS80479</name>
</gene>
<evidence type="ECO:0008006" key="3">
    <source>
        <dbReference type="Google" id="ProtNLM"/>
    </source>
</evidence>
<feature type="non-terminal residue" evidence="1">
    <location>
        <position position="140"/>
    </location>
</feature>
<reference evidence="1" key="1">
    <citation type="submission" date="2023-10" db="EMBL/GenBank/DDBJ databases">
        <authorList>
            <person name="Chen Y."/>
            <person name="Shah S."/>
            <person name="Dougan E. K."/>
            <person name="Thang M."/>
            <person name="Chan C."/>
        </authorList>
    </citation>
    <scope>NUCLEOTIDE SEQUENCE [LARGE SCALE GENOMIC DNA]</scope>
</reference>
<dbReference type="Proteomes" id="UP001189429">
    <property type="component" value="Unassembled WGS sequence"/>
</dbReference>
<evidence type="ECO:0000313" key="2">
    <source>
        <dbReference type="Proteomes" id="UP001189429"/>
    </source>
</evidence>
<protein>
    <recommendedName>
        <fullName evidence="3">Nuclear pore complex protein</fullName>
    </recommendedName>
</protein>
<keyword evidence="2" id="KW-1185">Reference proteome</keyword>
<proteinExistence type="predicted"/>
<accession>A0ABN9XWH9</accession>